<dbReference type="NCBIfam" id="TIGR01145">
    <property type="entry name" value="ATP_synt_delta"/>
    <property type="match status" value="1"/>
</dbReference>
<keyword evidence="5 8" id="KW-0472">Membrane</keyword>
<comment type="subcellular location">
    <subcellularLocation>
        <location evidence="8">Cell membrane</location>
        <topology evidence="8">Peripheral membrane protein</topology>
    </subcellularLocation>
    <subcellularLocation>
        <location evidence="1">Membrane</location>
    </subcellularLocation>
</comment>
<gene>
    <name evidence="8" type="primary">atpH</name>
    <name evidence="9" type="ORF">GO499_14080</name>
</gene>
<comment type="function">
    <text evidence="8">This protein is part of the stalk that links CF(0) to CF(1). It either transmits conformational changes from CF(0) to CF(1) or is implicated in proton conduction.</text>
</comment>
<evidence type="ECO:0000256" key="5">
    <source>
        <dbReference type="ARBA" id="ARBA00023136"/>
    </source>
</evidence>
<reference evidence="9 10" key="1">
    <citation type="submission" date="2019-12" db="EMBL/GenBank/DDBJ databases">
        <title>Complete genome sequence of Algicella marina strain 9Alg 56(T) isolated from the red alga Tichocarpus crinitus.</title>
        <authorList>
            <person name="Kim S.-G."/>
            <person name="Nedashkovskaya O.I."/>
        </authorList>
    </citation>
    <scope>NUCLEOTIDE SEQUENCE [LARGE SCALE GENOMIC DNA]</scope>
    <source>
        <strain evidence="9 10">9Alg 56</strain>
    </source>
</reference>
<dbReference type="Gene3D" id="1.10.520.20">
    <property type="entry name" value="N-terminal domain of the delta subunit of the F1F0-ATP synthase"/>
    <property type="match status" value="1"/>
</dbReference>
<organism evidence="9 10">
    <name type="scientific">Algicella marina</name>
    <dbReference type="NCBI Taxonomy" id="2683284"/>
    <lineage>
        <taxon>Bacteria</taxon>
        <taxon>Pseudomonadati</taxon>
        <taxon>Pseudomonadota</taxon>
        <taxon>Alphaproteobacteria</taxon>
        <taxon>Rhodobacterales</taxon>
        <taxon>Paracoccaceae</taxon>
        <taxon>Algicella</taxon>
    </lineage>
</organism>
<dbReference type="InterPro" id="IPR000711">
    <property type="entry name" value="ATPase_OSCP/dsu"/>
</dbReference>
<dbReference type="AlphaFoldDB" id="A0A6P1T3Z5"/>
<comment type="similarity">
    <text evidence="8">Belongs to the ATPase delta chain family.</text>
</comment>
<evidence type="ECO:0000256" key="3">
    <source>
        <dbReference type="ARBA" id="ARBA00022781"/>
    </source>
</evidence>
<dbReference type="InterPro" id="IPR020781">
    <property type="entry name" value="ATPase_OSCP/d_CS"/>
</dbReference>
<dbReference type="EMBL" id="CP046620">
    <property type="protein sequence ID" value="QHQ36216.1"/>
    <property type="molecule type" value="Genomic_DNA"/>
</dbReference>
<keyword evidence="2 8" id="KW-0813">Transport</keyword>
<dbReference type="Pfam" id="PF00213">
    <property type="entry name" value="OSCP"/>
    <property type="match status" value="1"/>
</dbReference>
<dbReference type="PRINTS" id="PR00125">
    <property type="entry name" value="ATPASEDELTA"/>
</dbReference>
<protein>
    <recommendedName>
        <fullName evidence="8">ATP synthase subunit delta</fullName>
    </recommendedName>
    <alternativeName>
        <fullName evidence="8">ATP synthase F(1) sector subunit delta</fullName>
    </alternativeName>
    <alternativeName>
        <fullName evidence="8">F-type ATPase subunit delta</fullName>
        <shortName evidence="8">F-ATPase subunit delta</shortName>
    </alternativeName>
</protein>
<dbReference type="PROSITE" id="PS00389">
    <property type="entry name" value="ATPASE_DELTA"/>
    <property type="match status" value="1"/>
</dbReference>
<evidence type="ECO:0000256" key="7">
    <source>
        <dbReference type="ARBA" id="ARBA00023310"/>
    </source>
</evidence>
<proteinExistence type="inferred from homology"/>
<evidence type="ECO:0000313" key="10">
    <source>
        <dbReference type="Proteomes" id="UP000464495"/>
    </source>
</evidence>
<dbReference type="NCBIfam" id="NF004402">
    <property type="entry name" value="PRK05758.2-2"/>
    <property type="match status" value="1"/>
</dbReference>
<keyword evidence="6 8" id="KW-0139">CF(1)</keyword>
<dbReference type="GO" id="GO:0005886">
    <property type="term" value="C:plasma membrane"/>
    <property type="evidence" value="ECO:0007669"/>
    <property type="project" value="UniProtKB-SubCell"/>
</dbReference>
<keyword evidence="4 8" id="KW-0406">Ion transport</keyword>
<evidence type="ECO:0000256" key="1">
    <source>
        <dbReference type="ARBA" id="ARBA00004370"/>
    </source>
</evidence>
<comment type="function">
    <text evidence="8">F(1)F(0) ATP synthase produces ATP from ADP in the presence of a proton or sodium gradient. F-type ATPases consist of two structural domains, F(1) containing the extramembraneous catalytic core and F(0) containing the membrane proton channel, linked together by a central stalk and a peripheral stalk. During catalysis, ATP synthesis in the catalytic domain of F(1) is coupled via a rotary mechanism of the central stalk subunits to proton translocation.</text>
</comment>
<dbReference type="GO" id="GO:0045259">
    <property type="term" value="C:proton-transporting ATP synthase complex"/>
    <property type="evidence" value="ECO:0007669"/>
    <property type="project" value="UniProtKB-KW"/>
</dbReference>
<evidence type="ECO:0000256" key="2">
    <source>
        <dbReference type="ARBA" id="ARBA00022448"/>
    </source>
</evidence>
<keyword evidence="3 8" id="KW-0375">Hydrogen ion transport</keyword>
<evidence type="ECO:0000256" key="8">
    <source>
        <dbReference type="HAMAP-Rule" id="MF_01416"/>
    </source>
</evidence>
<keyword evidence="7 8" id="KW-0066">ATP synthesis</keyword>
<dbReference type="NCBIfam" id="NF004406">
    <property type="entry name" value="PRK05758.3-2"/>
    <property type="match status" value="1"/>
</dbReference>
<name>A0A6P1T3Z5_9RHOB</name>
<accession>A0A6P1T3Z5</accession>
<dbReference type="InterPro" id="IPR026015">
    <property type="entry name" value="ATP_synth_OSCP/delta_N_sf"/>
</dbReference>
<dbReference type="SUPFAM" id="SSF47928">
    <property type="entry name" value="N-terminal domain of the delta subunit of the F1F0-ATP synthase"/>
    <property type="match status" value="1"/>
</dbReference>
<dbReference type="PANTHER" id="PTHR11910">
    <property type="entry name" value="ATP SYNTHASE DELTA CHAIN"/>
    <property type="match status" value="1"/>
</dbReference>
<evidence type="ECO:0000256" key="6">
    <source>
        <dbReference type="ARBA" id="ARBA00023196"/>
    </source>
</evidence>
<keyword evidence="8" id="KW-1003">Cell membrane</keyword>
<evidence type="ECO:0000313" key="9">
    <source>
        <dbReference type="EMBL" id="QHQ36216.1"/>
    </source>
</evidence>
<dbReference type="Proteomes" id="UP000464495">
    <property type="component" value="Chromosome"/>
</dbReference>
<dbReference type="RefSeq" id="WP_161862765.1">
    <property type="nucleotide sequence ID" value="NZ_CP046620.1"/>
</dbReference>
<dbReference type="GO" id="GO:0046933">
    <property type="term" value="F:proton-transporting ATP synthase activity, rotational mechanism"/>
    <property type="evidence" value="ECO:0007669"/>
    <property type="project" value="UniProtKB-UniRule"/>
</dbReference>
<keyword evidence="10" id="KW-1185">Reference proteome</keyword>
<evidence type="ECO:0000256" key="4">
    <source>
        <dbReference type="ARBA" id="ARBA00023065"/>
    </source>
</evidence>
<dbReference type="KEGG" id="amaq:GO499_14080"/>
<sequence length="188" mass="19806">MNVSDTASLTSGIAGRYATALFELAKDAKGIDGLEGDIEALSAALDESADLRDVISSPIYTRTQQGSAISAIAEKMGLGSLVANTLALMASKRRLFVLPAMIKSVRGLIAQERGEVTAEVRSAKALSDEQKKELAKALKSAIGQDIKIDTTVDESLIGGLVVKVGSRMIDTSIRAKLNKLQNAMKEVG</sequence>
<dbReference type="HAMAP" id="MF_01416">
    <property type="entry name" value="ATP_synth_delta_bact"/>
    <property type="match status" value="1"/>
</dbReference>